<evidence type="ECO:0000256" key="2">
    <source>
        <dbReference type="ARBA" id="ARBA00023163"/>
    </source>
</evidence>
<evidence type="ECO:0000259" key="3">
    <source>
        <dbReference type="PROSITE" id="PS01124"/>
    </source>
</evidence>
<dbReference type="Gene3D" id="1.10.10.60">
    <property type="entry name" value="Homeodomain-like"/>
    <property type="match status" value="1"/>
</dbReference>
<evidence type="ECO:0000256" key="1">
    <source>
        <dbReference type="ARBA" id="ARBA00023015"/>
    </source>
</evidence>
<reference evidence="4 5" key="1">
    <citation type="journal article" date="2019" name="Int. J. Syst. Evol. Microbiol.">
        <title>The Global Catalogue of Microorganisms (GCM) 10K type strain sequencing project: providing services to taxonomists for standard genome sequencing and annotation.</title>
        <authorList>
            <consortium name="The Broad Institute Genomics Platform"/>
            <consortium name="The Broad Institute Genome Sequencing Center for Infectious Disease"/>
            <person name="Wu L."/>
            <person name="Ma J."/>
        </authorList>
    </citation>
    <scope>NUCLEOTIDE SEQUENCE [LARGE SCALE GENOMIC DNA]</scope>
    <source>
        <strain evidence="4 5">JCM 11136</strain>
    </source>
</reference>
<evidence type="ECO:0000313" key="5">
    <source>
        <dbReference type="Proteomes" id="UP001501578"/>
    </source>
</evidence>
<keyword evidence="1" id="KW-0805">Transcription regulation</keyword>
<sequence length="45" mass="4940">MAGVSRPTLARRFAALVGYGTPYALSHAFKREFGVTPGRYRAELP</sequence>
<protein>
    <recommendedName>
        <fullName evidence="3">HTH araC/xylS-type domain-containing protein</fullName>
    </recommendedName>
</protein>
<keyword evidence="2" id="KW-0804">Transcription</keyword>
<dbReference type="SUPFAM" id="SSF46689">
    <property type="entry name" value="Homeodomain-like"/>
    <property type="match status" value="1"/>
</dbReference>
<proteinExistence type="predicted"/>
<dbReference type="Proteomes" id="UP001501578">
    <property type="component" value="Unassembled WGS sequence"/>
</dbReference>
<dbReference type="InterPro" id="IPR009057">
    <property type="entry name" value="Homeodomain-like_sf"/>
</dbReference>
<comment type="caution">
    <text evidence="4">The sequence shown here is derived from an EMBL/GenBank/DDBJ whole genome shotgun (WGS) entry which is preliminary data.</text>
</comment>
<dbReference type="InterPro" id="IPR018060">
    <property type="entry name" value="HTH_AraC"/>
</dbReference>
<accession>A0ABN1Q2S1</accession>
<keyword evidence="5" id="KW-1185">Reference proteome</keyword>
<feature type="domain" description="HTH araC/xylS-type" evidence="3">
    <location>
        <begin position="14"/>
        <end position="43"/>
    </location>
</feature>
<organism evidence="4 5">
    <name type="scientific">Nonomuraea longicatena</name>
    <dbReference type="NCBI Taxonomy" id="83682"/>
    <lineage>
        <taxon>Bacteria</taxon>
        <taxon>Bacillati</taxon>
        <taxon>Actinomycetota</taxon>
        <taxon>Actinomycetes</taxon>
        <taxon>Streptosporangiales</taxon>
        <taxon>Streptosporangiaceae</taxon>
        <taxon>Nonomuraea</taxon>
    </lineage>
</organism>
<gene>
    <name evidence="4" type="ORF">GCM10009560_45610</name>
</gene>
<evidence type="ECO:0000313" key="4">
    <source>
        <dbReference type="EMBL" id="GAA0936731.1"/>
    </source>
</evidence>
<name>A0ABN1Q2S1_9ACTN</name>
<dbReference type="EMBL" id="BAAAHQ010000023">
    <property type="protein sequence ID" value="GAA0936731.1"/>
    <property type="molecule type" value="Genomic_DNA"/>
</dbReference>
<dbReference type="PROSITE" id="PS01124">
    <property type="entry name" value="HTH_ARAC_FAMILY_2"/>
    <property type="match status" value="1"/>
</dbReference>